<dbReference type="RefSeq" id="WP_003003552.1">
    <property type="nucleotide sequence ID" value="NZ_GG668630.1"/>
</dbReference>
<proteinExistence type="predicted"/>
<evidence type="ECO:0000313" key="2">
    <source>
        <dbReference type="Proteomes" id="UP000006241"/>
    </source>
</evidence>
<dbReference type="HOGENOM" id="CLU_178314_0_0_10"/>
<accession>C2G3J2</accession>
<gene>
    <name evidence="1" type="ORF">HMPREF0765_4148</name>
</gene>
<dbReference type="AlphaFoldDB" id="C2G3J2"/>
<reference evidence="1 2" key="1">
    <citation type="submission" date="2009-01" db="EMBL/GenBank/DDBJ databases">
        <authorList>
            <person name="Qin X."/>
            <person name="Bachman B."/>
            <person name="Battles P."/>
            <person name="Bell A."/>
            <person name="Bess C."/>
            <person name="Bickham C."/>
            <person name="Chaboub L."/>
            <person name="Chen D."/>
            <person name="Coyle M."/>
            <person name="Deiros D.R."/>
            <person name="Dinh H."/>
            <person name="Forbes L."/>
            <person name="Fowler G."/>
            <person name="Francisco L."/>
            <person name="Fu Q."/>
            <person name="Gubbala S."/>
            <person name="Hale W."/>
            <person name="Han Y."/>
            <person name="Hemphill L."/>
            <person name="Highlander S.K."/>
            <person name="Hirani K."/>
            <person name="Hogues M."/>
            <person name="Jackson L."/>
            <person name="Jakkamsetti A."/>
            <person name="Javaid M."/>
            <person name="Jiang H."/>
            <person name="Korchina V."/>
            <person name="Kovar C."/>
            <person name="Lara F."/>
            <person name="Lee S."/>
            <person name="Mata R."/>
            <person name="Mathew T."/>
            <person name="Moen C."/>
            <person name="Morales K."/>
            <person name="Munidasa M."/>
            <person name="Nazareth L."/>
            <person name="Ngo R."/>
            <person name="Nguyen L."/>
            <person name="Okwuonu G."/>
            <person name="Ongeri F."/>
            <person name="Patil S."/>
            <person name="Petrosino J."/>
            <person name="Pham C."/>
            <person name="Pham P."/>
            <person name="Pu L.-L."/>
            <person name="Puazo M."/>
            <person name="Raj R."/>
            <person name="Reid J."/>
            <person name="Rouhana J."/>
            <person name="Saada N."/>
            <person name="Shang Y."/>
            <person name="Simmons D."/>
            <person name="Thornton R."/>
            <person name="Warren J."/>
            <person name="Weissenberger G."/>
            <person name="Zhang J."/>
            <person name="Zhang L."/>
            <person name="Zhou C."/>
            <person name="Zhu D."/>
            <person name="Muzny D."/>
            <person name="Worley K."/>
            <person name="Gibbs R."/>
        </authorList>
    </citation>
    <scope>NUCLEOTIDE SEQUENCE [LARGE SCALE GENOMIC DNA]</scope>
    <source>
        <strain evidence="1 2">ATCC 33300</strain>
    </source>
</reference>
<dbReference type="Proteomes" id="UP000006241">
    <property type="component" value="Unassembled WGS sequence"/>
</dbReference>
<protein>
    <recommendedName>
        <fullName evidence="3">LysM domain-containing protein</fullName>
    </recommendedName>
</protein>
<evidence type="ECO:0008006" key="3">
    <source>
        <dbReference type="Google" id="ProtNLM"/>
    </source>
</evidence>
<sequence>MKSIKVIAHQSLFDIALEKYGSVRAAFAIAYTNGLEIAQPLTPGQELVLPESVFTIPDIVRYFEGKQHKIATSNVTDKMVSPQLEGIDYWAIQVDFQIQ</sequence>
<evidence type="ECO:0000313" key="1">
    <source>
        <dbReference type="EMBL" id="EEI90197.1"/>
    </source>
</evidence>
<dbReference type="EMBL" id="ACHB01000092">
    <property type="protein sequence ID" value="EEI90197.1"/>
    <property type="molecule type" value="Genomic_DNA"/>
</dbReference>
<organism evidence="1 2">
    <name type="scientific">Sphingobacterium spiritivorum ATCC 33300</name>
    <dbReference type="NCBI Taxonomy" id="525372"/>
    <lineage>
        <taxon>Bacteria</taxon>
        <taxon>Pseudomonadati</taxon>
        <taxon>Bacteroidota</taxon>
        <taxon>Sphingobacteriia</taxon>
        <taxon>Sphingobacteriales</taxon>
        <taxon>Sphingobacteriaceae</taxon>
        <taxon>Sphingobacterium</taxon>
    </lineage>
</organism>
<comment type="caution">
    <text evidence="1">The sequence shown here is derived from an EMBL/GenBank/DDBJ whole genome shotgun (WGS) entry which is preliminary data.</text>
</comment>
<name>C2G3J2_SPHSI</name>